<evidence type="ECO:0000256" key="1">
    <source>
        <dbReference type="SAM" id="Phobius"/>
    </source>
</evidence>
<dbReference type="GO" id="GO:0016747">
    <property type="term" value="F:acyltransferase activity, transferring groups other than amino-acyl groups"/>
    <property type="evidence" value="ECO:0007669"/>
    <property type="project" value="InterPro"/>
</dbReference>
<evidence type="ECO:0000313" key="3">
    <source>
        <dbReference type="EMBL" id="APW39006.1"/>
    </source>
</evidence>
<feature type="transmembrane region" description="Helical" evidence="1">
    <location>
        <begin position="69"/>
        <end position="89"/>
    </location>
</feature>
<dbReference type="Pfam" id="PF01757">
    <property type="entry name" value="Acyl_transf_3"/>
    <property type="match status" value="1"/>
</dbReference>
<feature type="transmembrane region" description="Helical" evidence="1">
    <location>
        <begin position="142"/>
        <end position="165"/>
    </location>
</feature>
<dbReference type="KEGG" id="rhy:RD110_18810"/>
<organism evidence="3 4">
    <name type="scientific">Rhodoferax koreensis</name>
    <dbReference type="NCBI Taxonomy" id="1842727"/>
    <lineage>
        <taxon>Bacteria</taxon>
        <taxon>Pseudomonadati</taxon>
        <taxon>Pseudomonadota</taxon>
        <taxon>Betaproteobacteria</taxon>
        <taxon>Burkholderiales</taxon>
        <taxon>Comamonadaceae</taxon>
        <taxon>Rhodoferax</taxon>
    </lineage>
</organism>
<protein>
    <recommendedName>
        <fullName evidence="2">Acyltransferase 3 domain-containing protein</fullName>
    </recommendedName>
</protein>
<feature type="transmembrane region" description="Helical" evidence="1">
    <location>
        <begin position="231"/>
        <end position="257"/>
    </location>
</feature>
<dbReference type="RefSeq" id="WP_076201050.1">
    <property type="nucleotide sequence ID" value="NZ_CP019236.1"/>
</dbReference>
<dbReference type="InterPro" id="IPR050879">
    <property type="entry name" value="Acyltransferase_3"/>
</dbReference>
<feature type="transmembrane region" description="Helical" evidence="1">
    <location>
        <begin position="101"/>
        <end position="121"/>
    </location>
</feature>
<evidence type="ECO:0000313" key="4">
    <source>
        <dbReference type="Proteomes" id="UP000186609"/>
    </source>
</evidence>
<sequence length="343" mass="38612">MGLIRLYLALVVLFSHIGSVPWFPIFDSGTAVMIFFIFSGFYITMGLNERYKTPASNRTFYLGRFLRLWPTYAVSLAILVPIGVMAQQLQWIAELPLVMRVLAYVANFSMFGIDLLVHVSARHGQMVFSEFGIDPKHNGANYILNMPAWSLSMEMLFYVAAPFVARDFRRCLAFCAVGAITQALFHFVVSPAFYKTFRYDLLYPYVMAYFGLGMLAYWINAKRAVIHWEYFALGFAVAAFSTGWHYAAIAAFVPYVFALTKNSRVDKLLGDLAFPVYVLQLPVAAAVRASGVEPTLLNYFLAVMGTSLLVLFVLERPIEMFRARLRRAKVRPMPAVASAAPAI</sequence>
<feature type="transmembrane region" description="Helical" evidence="1">
    <location>
        <begin position="31"/>
        <end position="48"/>
    </location>
</feature>
<keyword evidence="4" id="KW-1185">Reference proteome</keyword>
<accession>A0A1P8JZ28</accession>
<keyword evidence="1" id="KW-0812">Transmembrane</keyword>
<dbReference type="GO" id="GO:0000271">
    <property type="term" value="P:polysaccharide biosynthetic process"/>
    <property type="evidence" value="ECO:0007669"/>
    <property type="project" value="TreeGrafter"/>
</dbReference>
<dbReference type="PANTHER" id="PTHR23028">
    <property type="entry name" value="ACETYLTRANSFERASE"/>
    <property type="match status" value="1"/>
</dbReference>
<gene>
    <name evidence="3" type="ORF">RD110_18810</name>
</gene>
<feature type="transmembrane region" description="Helical" evidence="1">
    <location>
        <begin position="269"/>
        <end position="290"/>
    </location>
</feature>
<dbReference type="Proteomes" id="UP000186609">
    <property type="component" value="Chromosome"/>
</dbReference>
<dbReference type="OrthoDB" id="9814807at2"/>
<reference evidence="3 4" key="1">
    <citation type="submission" date="2017-01" db="EMBL/GenBank/DDBJ databases">
        <authorList>
            <person name="Mah S.A."/>
            <person name="Swanson W.J."/>
            <person name="Moy G.W."/>
            <person name="Vacquier V.D."/>
        </authorList>
    </citation>
    <scope>NUCLEOTIDE SEQUENCE [LARGE SCALE GENOMIC DNA]</scope>
    <source>
        <strain evidence="3 4">DCY110</strain>
    </source>
</reference>
<feature type="transmembrane region" description="Helical" evidence="1">
    <location>
        <begin position="171"/>
        <end position="189"/>
    </location>
</feature>
<evidence type="ECO:0000259" key="2">
    <source>
        <dbReference type="Pfam" id="PF01757"/>
    </source>
</evidence>
<name>A0A1P8JZ28_9BURK</name>
<dbReference type="InterPro" id="IPR002656">
    <property type="entry name" value="Acyl_transf_3_dom"/>
</dbReference>
<dbReference type="PANTHER" id="PTHR23028:SF53">
    <property type="entry name" value="ACYL_TRANSF_3 DOMAIN-CONTAINING PROTEIN"/>
    <property type="match status" value="1"/>
</dbReference>
<feature type="domain" description="Acyltransferase 3" evidence="2">
    <location>
        <begin position="7"/>
        <end position="314"/>
    </location>
</feature>
<feature type="transmembrane region" description="Helical" evidence="1">
    <location>
        <begin position="296"/>
        <end position="314"/>
    </location>
</feature>
<dbReference type="EMBL" id="CP019236">
    <property type="protein sequence ID" value="APW39006.1"/>
    <property type="molecule type" value="Genomic_DNA"/>
</dbReference>
<keyword evidence="1" id="KW-0472">Membrane</keyword>
<dbReference type="GO" id="GO:0016020">
    <property type="term" value="C:membrane"/>
    <property type="evidence" value="ECO:0007669"/>
    <property type="project" value="TreeGrafter"/>
</dbReference>
<proteinExistence type="predicted"/>
<keyword evidence="1" id="KW-1133">Transmembrane helix</keyword>
<feature type="transmembrane region" description="Helical" evidence="1">
    <location>
        <begin position="201"/>
        <end position="219"/>
    </location>
</feature>
<feature type="transmembrane region" description="Helical" evidence="1">
    <location>
        <begin position="7"/>
        <end position="25"/>
    </location>
</feature>
<dbReference type="AlphaFoldDB" id="A0A1P8JZ28"/>